<proteinExistence type="predicted"/>
<dbReference type="RefSeq" id="WP_119452272.1">
    <property type="nucleotide sequence ID" value="NZ_QWGA01000002.1"/>
</dbReference>
<dbReference type="Proteomes" id="UP000265845">
    <property type="component" value="Unassembled WGS sequence"/>
</dbReference>
<evidence type="ECO:0000256" key="1">
    <source>
        <dbReference type="SAM" id="Phobius"/>
    </source>
</evidence>
<comment type="caution">
    <text evidence="2">The sequence shown here is derived from an EMBL/GenBank/DDBJ whole genome shotgun (WGS) entry which is preliminary data.</text>
</comment>
<keyword evidence="1" id="KW-0472">Membrane</keyword>
<keyword evidence="1" id="KW-0812">Transmembrane</keyword>
<gene>
    <name evidence="2" type="ORF">D1222_00360</name>
</gene>
<organism evidence="2 3">
    <name type="scientific">Henriciella algicola</name>
    <dbReference type="NCBI Taxonomy" id="1608422"/>
    <lineage>
        <taxon>Bacteria</taxon>
        <taxon>Pseudomonadati</taxon>
        <taxon>Pseudomonadota</taxon>
        <taxon>Alphaproteobacteria</taxon>
        <taxon>Hyphomonadales</taxon>
        <taxon>Hyphomonadaceae</taxon>
        <taxon>Henriciella</taxon>
    </lineage>
</organism>
<keyword evidence="1" id="KW-1133">Transmembrane helix</keyword>
<evidence type="ECO:0000313" key="3">
    <source>
        <dbReference type="Proteomes" id="UP000265845"/>
    </source>
</evidence>
<dbReference type="EMBL" id="QWGA01000002">
    <property type="protein sequence ID" value="RIJ33244.1"/>
    <property type="molecule type" value="Genomic_DNA"/>
</dbReference>
<name>A0A399RSN3_9PROT</name>
<protein>
    <submittedName>
        <fullName evidence="2">Uncharacterized protein</fullName>
    </submittedName>
</protein>
<feature type="transmembrane region" description="Helical" evidence="1">
    <location>
        <begin position="38"/>
        <end position="55"/>
    </location>
</feature>
<evidence type="ECO:0000313" key="2">
    <source>
        <dbReference type="EMBL" id="RIJ33244.1"/>
    </source>
</evidence>
<accession>A0A399RSN3</accession>
<feature type="transmembrane region" description="Helical" evidence="1">
    <location>
        <begin position="93"/>
        <end position="113"/>
    </location>
</feature>
<feature type="transmembrane region" description="Helical" evidence="1">
    <location>
        <begin position="6"/>
        <end position="26"/>
    </location>
</feature>
<keyword evidence="3" id="KW-1185">Reference proteome</keyword>
<reference evidence="2 3" key="1">
    <citation type="submission" date="2018-08" db="EMBL/GenBank/DDBJ databases">
        <title>Henriciella mobilis sp. nov., isolated from seawater.</title>
        <authorList>
            <person name="Cheng H."/>
            <person name="Wu Y.-H."/>
            <person name="Xu X.-W."/>
            <person name="Guo L.-L."/>
        </authorList>
    </citation>
    <scope>NUCLEOTIDE SEQUENCE [LARGE SCALE GENOMIC DNA]</scope>
    <source>
        <strain evidence="2 3">CCUG67844</strain>
    </source>
</reference>
<dbReference type="OrthoDB" id="7631321at2"/>
<dbReference type="AlphaFoldDB" id="A0A399RSN3"/>
<feature type="transmembrane region" description="Helical" evidence="1">
    <location>
        <begin position="119"/>
        <end position="142"/>
    </location>
</feature>
<sequence length="156" mass="16794">MNWTLFDFVLAGFLLAALALAVFLLLRLKRSRAYRGGLFLFIATSVLLILVNGAVGIIDGSEHDANMLYVAALGAAWLGGAVMRFRSNWLSRFLSVLALSYVFIAAAAVILGWGQAGAAWPWDVLVGSAVFAILWQVSAWLFGLDADIRTLKGTSA</sequence>
<feature type="transmembrane region" description="Helical" evidence="1">
    <location>
        <begin position="67"/>
        <end position="86"/>
    </location>
</feature>